<feature type="region of interest" description="Disordered" evidence="1">
    <location>
        <begin position="357"/>
        <end position="399"/>
    </location>
</feature>
<dbReference type="AlphaFoldDB" id="A0A2N1J711"/>
<dbReference type="Pfam" id="PF04177">
    <property type="entry name" value="TAP42"/>
    <property type="match status" value="1"/>
</dbReference>
<dbReference type="InterPro" id="IPR007304">
    <property type="entry name" value="TAP46-like"/>
</dbReference>
<evidence type="ECO:0000256" key="1">
    <source>
        <dbReference type="SAM" id="MobiDB-lite"/>
    </source>
</evidence>
<dbReference type="Proteomes" id="UP000232875">
    <property type="component" value="Unassembled WGS sequence"/>
</dbReference>
<evidence type="ECO:0000313" key="2">
    <source>
        <dbReference type="EMBL" id="PKI82348.1"/>
    </source>
</evidence>
<gene>
    <name evidence="2" type="ORF">MVES_003736</name>
</gene>
<dbReference type="InterPro" id="IPR038511">
    <property type="entry name" value="TAP42/TAP46-like_sf"/>
</dbReference>
<protein>
    <submittedName>
        <fullName evidence="2">Uncharacterized protein</fullName>
    </submittedName>
</protein>
<keyword evidence="3" id="KW-1185">Reference proteome</keyword>
<dbReference type="GO" id="GO:0005829">
    <property type="term" value="C:cytosol"/>
    <property type="evidence" value="ECO:0007669"/>
    <property type="project" value="TreeGrafter"/>
</dbReference>
<dbReference type="Gene3D" id="1.25.40.540">
    <property type="entry name" value="TAP42-like family"/>
    <property type="match status" value="1"/>
</dbReference>
<dbReference type="GO" id="GO:0051721">
    <property type="term" value="F:protein phosphatase 2A binding"/>
    <property type="evidence" value="ECO:0007669"/>
    <property type="project" value="TreeGrafter"/>
</dbReference>
<organism evidence="2 3">
    <name type="scientific">Malassezia vespertilionis</name>
    <dbReference type="NCBI Taxonomy" id="2020962"/>
    <lineage>
        <taxon>Eukaryota</taxon>
        <taxon>Fungi</taxon>
        <taxon>Dikarya</taxon>
        <taxon>Basidiomycota</taxon>
        <taxon>Ustilaginomycotina</taxon>
        <taxon>Malasseziomycetes</taxon>
        <taxon>Malasseziales</taxon>
        <taxon>Malasseziaceae</taxon>
        <taxon>Malassezia</taxon>
    </lineage>
</organism>
<dbReference type="PANTHER" id="PTHR10933:SF9">
    <property type="entry name" value="IMMUNOGLOBULIN-BINDING PROTEIN 1"/>
    <property type="match status" value="1"/>
</dbReference>
<evidence type="ECO:0000313" key="3">
    <source>
        <dbReference type="Proteomes" id="UP000232875"/>
    </source>
</evidence>
<dbReference type="GO" id="GO:0009966">
    <property type="term" value="P:regulation of signal transduction"/>
    <property type="evidence" value="ECO:0007669"/>
    <property type="project" value="InterPro"/>
</dbReference>
<name>A0A2N1J711_9BASI</name>
<reference evidence="2 3" key="1">
    <citation type="submission" date="2017-10" db="EMBL/GenBank/DDBJ databases">
        <title>A novel species of cold-tolerant Malassezia isolated from bats.</title>
        <authorList>
            <person name="Lorch J.M."/>
            <person name="Palmer J.M."/>
            <person name="Vanderwolf K.J."/>
            <person name="Schmidt K.Z."/>
            <person name="Verant M.L."/>
            <person name="Weller T.J."/>
            <person name="Blehert D.S."/>
        </authorList>
    </citation>
    <scope>NUCLEOTIDE SEQUENCE [LARGE SCALE GENOMIC DNA]</scope>
    <source>
        <strain evidence="2 3">NWHC:44797-103</strain>
    </source>
</reference>
<dbReference type="STRING" id="2020962.A0A2N1J711"/>
<dbReference type="OrthoDB" id="10261753at2759"/>
<dbReference type="PANTHER" id="PTHR10933">
    <property type="entry name" value="IMMUNOGLOBULIN-BINDING PROTEIN 1"/>
    <property type="match status" value="1"/>
</dbReference>
<dbReference type="EMBL" id="KZ454996">
    <property type="protein sequence ID" value="PKI82348.1"/>
    <property type="molecule type" value="Genomic_DNA"/>
</dbReference>
<accession>A0A2N1J711</accession>
<proteinExistence type="predicted"/>
<sequence>MSETHGESLTELLDEAFRLASLHSPSNTDDSSQKALRHLGDAARMADALAVISENDCLWEISTRSLRVFLIPSLQTELESNLRPKPDGDRMMQRRKQVEAALGAGRLFFASVQRHKALPHAVAMMTRQQVLNSEKENTGNRPDPGERRHLKIQLLQLERQVKQYLDAFRTEFRNAQQKRDPQSSQVPPASNDPFYDLLILSGSVNDDDDDDEIDQVDITKSPTYETRQPRNLREYLLMLIVLHAIRTSSTMETAQQELELLRMVPQDDARAEKQPLHESEWRLDSRWFAGKSGGPLLGEQGKPLRPFVITGSSAGGGAAQQAPGDQRSQLREAVFRPSHRLPTMSIDQYLEEERRRGNIIESDASRGQDSTPRERRTELAELDGTRAGEEAEEAARREAIHWDTYTETHMRGAGNTMNRG</sequence>
<dbReference type="GO" id="GO:0035303">
    <property type="term" value="P:regulation of dephosphorylation"/>
    <property type="evidence" value="ECO:0007669"/>
    <property type="project" value="TreeGrafter"/>
</dbReference>